<evidence type="ECO:0000256" key="1">
    <source>
        <dbReference type="ARBA" id="ARBA00001933"/>
    </source>
</evidence>
<evidence type="ECO:0000256" key="2">
    <source>
        <dbReference type="ARBA" id="ARBA00005011"/>
    </source>
</evidence>
<dbReference type="InterPro" id="IPR001917">
    <property type="entry name" value="Aminotrans_II_pyridoxalP_BS"/>
</dbReference>
<dbReference type="Gene3D" id="3.90.1150.10">
    <property type="entry name" value="Aspartate Aminotransferase, domain 1"/>
    <property type="match status" value="1"/>
</dbReference>
<evidence type="ECO:0000256" key="11">
    <source>
        <dbReference type="ARBA" id="ARBA00047481"/>
    </source>
</evidence>
<dbReference type="InterPro" id="IPR015422">
    <property type="entry name" value="PyrdxlP-dep_Trfase_small"/>
</dbReference>
<dbReference type="InterPro" id="IPR005861">
    <property type="entry name" value="HisP_aminotrans"/>
</dbReference>
<name>A0A9N8Z4C7_9GLOM</name>
<dbReference type="Gene3D" id="3.40.640.10">
    <property type="entry name" value="Type I PLP-dependent aspartate aminotransferase-like (Major domain)"/>
    <property type="match status" value="1"/>
</dbReference>
<comment type="similarity">
    <text evidence="3">Belongs to the class-II pyridoxal-phosphate-dependent aminotransferase family.</text>
</comment>
<reference evidence="13" key="1">
    <citation type="submission" date="2021-06" db="EMBL/GenBank/DDBJ databases">
        <authorList>
            <person name="Kallberg Y."/>
            <person name="Tangrot J."/>
            <person name="Rosling A."/>
        </authorList>
    </citation>
    <scope>NUCLEOTIDE SEQUENCE</scope>
    <source>
        <strain evidence="13">FL130A</strain>
    </source>
</reference>
<evidence type="ECO:0000313" key="13">
    <source>
        <dbReference type="EMBL" id="CAG8472584.1"/>
    </source>
</evidence>
<comment type="catalytic activity">
    <reaction evidence="11">
        <text>L-histidinol phosphate + 2-oxoglutarate = 3-(imidazol-4-yl)-2-oxopropyl phosphate + L-glutamate</text>
        <dbReference type="Rhea" id="RHEA:23744"/>
        <dbReference type="ChEBI" id="CHEBI:16810"/>
        <dbReference type="ChEBI" id="CHEBI:29985"/>
        <dbReference type="ChEBI" id="CHEBI:57766"/>
        <dbReference type="ChEBI" id="CHEBI:57980"/>
        <dbReference type="EC" id="2.6.1.9"/>
    </reaction>
</comment>
<comment type="cofactor">
    <cofactor evidence="1">
        <name>pyridoxal 5'-phosphate</name>
        <dbReference type="ChEBI" id="CHEBI:597326"/>
    </cofactor>
</comment>
<comment type="pathway">
    <text evidence="2">Amino-acid biosynthesis; L-histidine biosynthesis; L-histidine from 5-phospho-alpha-D-ribose 1-diphosphate: step 7/9.</text>
</comment>
<sequence>MSFSTFSLESIVRPNILSLLPYRCARDDYSSGILLDANENSLGPVLDETRFHTPTDNPIDDHLNRYPDPHQTLVKERLVKFRGVPSTDHLFIGVGSDEVIDLLIRIFCVPGKDKILITPPTYGMYPVCAKINDVEVVKVNLKVEDGEDRFQLQNEQKISDTLSKNPTTKIVFLCSPGNPTGNALNHSSIKALLEDPNLHGIVAVDEAYIDFTKEDDNIGSVAKWVEQYPNLVVMQTLSKSFGLAGIRLGIAIGNPKIIRLMNNTKAPYNINTLTSKAALSALTTESISNMHEKVSTILSERAKLIISLKNIPGIEIIGGKDTNFLLVRILDETHRSPSSIRARWLYRELAEHIGIVVRYRGNEVGCEGCLRITVGTPDENKLLVKNLSRLLGENVN</sequence>
<evidence type="ECO:0000259" key="12">
    <source>
        <dbReference type="Pfam" id="PF00155"/>
    </source>
</evidence>
<keyword evidence="7" id="KW-0808">Transferase</keyword>
<evidence type="ECO:0000256" key="8">
    <source>
        <dbReference type="ARBA" id="ARBA00022898"/>
    </source>
</evidence>
<dbReference type="CDD" id="cd00609">
    <property type="entry name" value="AAT_like"/>
    <property type="match status" value="1"/>
</dbReference>
<keyword evidence="14" id="KW-1185">Reference proteome</keyword>
<proteinExistence type="inferred from homology"/>
<keyword evidence="5" id="KW-0032">Aminotransferase</keyword>
<dbReference type="NCBIfam" id="TIGR01141">
    <property type="entry name" value="hisC"/>
    <property type="match status" value="1"/>
</dbReference>
<organism evidence="13 14">
    <name type="scientific">Ambispora leptoticha</name>
    <dbReference type="NCBI Taxonomy" id="144679"/>
    <lineage>
        <taxon>Eukaryota</taxon>
        <taxon>Fungi</taxon>
        <taxon>Fungi incertae sedis</taxon>
        <taxon>Mucoromycota</taxon>
        <taxon>Glomeromycotina</taxon>
        <taxon>Glomeromycetes</taxon>
        <taxon>Archaeosporales</taxon>
        <taxon>Ambisporaceae</taxon>
        <taxon>Ambispora</taxon>
    </lineage>
</organism>
<dbReference type="EC" id="2.6.1.9" evidence="4"/>
<evidence type="ECO:0000256" key="3">
    <source>
        <dbReference type="ARBA" id="ARBA00008392"/>
    </source>
</evidence>
<feature type="domain" description="Aminotransferase class I/classII large" evidence="12">
    <location>
        <begin position="58"/>
        <end position="385"/>
    </location>
</feature>
<evidence type="ECO:0000256" key="9">
    <source>
        <dbReference type="ARBA" id="ARBA00023102"/>
    </source>
</evidence>
<comment type="caution">
    <text evidence="13">The sequence shown here is derived from an EMBL/GenBank/DDBJ whole genome shotgun (WGS) entry which is preliminary data.</text>
</comment>
<dbReference type="Proteomes" id="UP000789508">
    <property type="component" value="Unassembled WGS sequence"/>
</dbReference>
<evidence type="ECO:0000256" key="5">
    <source>
        <dbReference type="ARBA" id="ARBA00022576"/>
    </source>
</evidence>
<dbReference type="GO" id="GO:0030170">
    <property type="term" value="F:pyridoxal phosphate binding"/>
    <property type="evidence" value="ECO:0007669"/>
    <property type="project" value="InterPro"/>
</dbReference>
<accession>A0A9N8Z4C7</accession>
<dbReference type="SUPFAM" id="SSF53383">
    <property type="entry name" value="PLP-dependent transferases"/>
    <property type="match status" value="1"/>
</dbReference>
<dbReference type="OrthoDB" id="2015537at2759"/>
<evidence type="ECO:0000313" key="14">
    <source>
        <dbReference type="Proteomes" id="UP000789508"/>
    </source>
</evidence>
<dbReference type="PANTHER" id="PTHR42885">
    <property type="entry name" value="HISTIDINOL-PHOSPHATE AMINOTRANSFERASE-RELATED"/>
    <property type="match status" value="1"/>
</dbReference>
<evidence type="ECO:0000256" key="4">
    <source>
        <dbReference type="ARBA" id="ARBA00012748"/>
    </source>
</evidence>
<dbReference type="InterPro" id="IPR004839">
    <property type="entry name" value="Aminotransferase_I/II_large"/>
</dbReference>
<protein>
    <recommendedName>
        <fullName evidence="4">histidinol-phosphate transaminase</fullName>
        <ecNumber evidence="4">2.6.1.9</ecNumber>
    </recommendedName>
    <alternativeName>
        <fullName evidence="10">Imidazole acetol-phosphate transaminase</fullName>
    </alternativeName>
</protein>
<dbReference type="PROSITE" id="PS00599">
    <property type="entry name" value="AA_TRANSFER_CLASS_2"/>
    <property type="match status" value="1"/>
</dbReference>
<evidence type="ECO:0000256" key="10">
    <source>
        <dbReference type="ARBA" id="ARBA00030262"/>
    </source>
</evidence>
<dbReference type="InterPro" id="IPR015421">
    <property type="entry name" value="PyrdxlP-dep_Trfase_major"/>
</dbReference>
<dbReference type="EMBL" id="CAJVPS010000276">
    <property type="protein sequence ID" value="CAG8472584.1"/>
    <property type="molecule type" value="Genomic_DNA"/>
</dbReference>
<dbReference type="Pfam" id="PF00155">
    <property type="entry name" value="Aminotran_1_2"/>
    <property type="match status" value="1"/>
</dbReference>
<dbReference type="PANTHER" id="PTHR42885:SF2">
    <property type="entry name" value="HISTIDINOL-PHOSPHATE AMINOTRANSFERASE"/>
    <property type="match status" value="1"/>
</dbReference>
<evidence type="ECO:0000256" key="7">
    <source>
        <dbReference type="ARBA" id="ARBA00022679"/>
    </source>
</evidence>
<dbReference type="GO" id="GO:0000105">
    <property type="term" value="P:L-histidine biosynthetic process"/>
    <property type="evidence" value="ECO:0007669"/>
    <property type="project" value="UniProtKB-KW"/>
</dbReference>
<evidence type="ECO:0000256" key="6">
    <source>
        <dbReference type="ARBA" id="ARBA00022605"/>
    </source>
</evidence>
<keyword evidence="6" id="KW-0028">Amino-acid biosynthesis</keyword>
<dbReference type="HAMAP" id="MF_01023">
    <property type="entry name" value="HisC_aminotrans_2"/>
    <property type="match status" value="1"/>
</dbReference>
<dbReference type="GO" id="GO:0004400">
    <property type="term" value="F:histidinol-phosphate transaminase activity"/>
    <property type="evidence" value="ECO:0007669"/>
    <property type="project" value="UniProtKB-EC"/>
</dbReference>
<gene>
    <name evidence="13" type="ORF">ALEPTO_LOCUS2085</name>
</gene>
<dbReference type="AlphaFoldDB" id="A0A9N8Z4C7"/>
<keyword evidence="9" id="KW-0368">Histidine biosynthesis</keyword>
<dbReference type="InterPro" id="IPR015424">
    <property type="entry name" value="PyrdxlP-dep_Trfase"/>
</dbReference>
<keyword evidence="8" id="KW-0663">Pyridoxal phosphate</keyword>